<comment type="caution">
    <text evidence="1">The sequence shown here is derived from an EMBL/GenBank/DDBJ whole genome shotgun (WGS) entry which is preliminary data.</text>
</comment>
<reference evidence="1 2" key="1">
    <citation type="submission" date="2019-12" db="EMBL/GenBank/DDBJ databases">
        <authorList>
            <person name="Xu J."/>
        </authorList>
    </citation>
    <scope>NUCLEOTIDE SEQUENCE [LARGE SCALE GENOMIC DNA]</scope>
    <source>
        <strain evidence="1 2">HX-5-24</strain>
    </source>
</reference>
<proteinExistence type="predicted"/>
<evidence type="ECO:0000313" key="2">
    <source>
        <dbReference type="Proteomes" id="UP000479692"/>
    </source>
</evidence>
<protein>
    <submittedName>
        <fullName evidence="1">Uncharacterized protein</fullName>
    </submittedName>
</protein>
<dbReference type="Proteomes" id="UP000479692">
    <property type="component" value="Unassembled WGS sequence"/>
</dbReference>
<name>A0A7C9HV11_9GAMM</name>
<dbReference type="EMBL" id="WOXT01000002">
    <property type="protein sequence ID" value="MUV14058.1"/>
    <property type="molecule type" value="Genomic_DNA"/>
</dbReference>
<evidence type="ECO:0000313" key="1">
    <source>
        <dbReference type="EMBL" id="MUV14058.1"/>
    </source>
</evidence>
<dbReference type="AlphaFoldDB" id="A0A7C9HV11"/>
<gene>
    <name evidence="1" type="ORF">GN331_07525</name>
</gene>
<keyword evidence="2" id="KW-1185">Reference proteome</keyword>
<sequence length="98" mass="10666">MPTLRLRVTGSEDDARAIINLLQSLDGIEHVEEVADLMPHMDDADSSSAGLSDLNSGGDVHEVEIEAPNESTARKVRETVEALAFDLDVLAEFDEDED</sequence>
<accession>A0A7C9HV11</accession>
<dbReference type="RefSeq" id="WP_156641387.1">
    <property type="nucleotide sequence ID" value="NZ_WOXT01000002.1"/>
</dbReference>
<organism evidence="1 2">
    <name type="scientific">Noviluteimonas gilva</name>
    <dbReference type="NCBI Taxonomy" id="2682097"/>
    <lineage>
        <taxon>Bacteria</taxon>
        <taxon>Pseudomonadati</taxon>
        <taxon>Pseudomonadota</taxon>
        <taxon>Gammaproteobacteria</taxon>
        <taxon>Lysobacterales</taxon>
        <taxon>Lysobacteraceae</taxon>
        <taxon>Noviluteimonas</taxon>
    </lineage>
</organism>